<dbReference type="Gene3D" id="3.30.450.20">
    <property type="entry name" value="PAS domain"/>
    <property type="match status" value="1"/>
</dbReference>
<comment type="caution">
    <text evidence="3">The sequence shown here is derived from an EMBL/GenBank/DDBJ whole genome shotgun (WGS) entry which is preliminary data.</text>
</comment>
<dbReference type="Pfam" id="PF00989">
    <property type="entry name" value="PAS"/>
    <property type="match status" value="1"/>
</dbReference>
<dbReference type="GO" id="GO:0006355">
    <property type="term" value="P:regulation of DNA-templated transcription"/>
    <property type="evidence" value="ECO:0007669"/>
    <property type="project" value="InterPro"/>
</dbReference>
<dbReference type="RefSeq" id="WP_069701137.1">
    <property type="nucleotide sequence ID" value="NZ_MJAT01000003.1"/>
</dbReference>
<dbReference type="EMBL" id="MJAT01000003">
    <property type="protein sequence ID" value="OEH86542.1"/>
    <property type="molecule type" value="Genomic_DNA"/>
</dbReference>
<dbReference type="Pfam" id="PF07228">
    <property type="entry name" value="SpoIIE"/>
    <property type="match status" value="1"/>
</dbReference>
<feature type="domain" description="PAS" evidence="2">
    <location>
        <begin position="7"/>
        <end position="80"/>
    </location>
</feature>
<name>A0A1E5L8R1_9FIRM</name>
<sequence>MGHPKDLHDIFENIVNTTEDFYLVCDRTGRILFVNLAMQDFLGLTSNDFDSCRISSIYNVIIDADHIKLAKLLDKISSNSSFQETLMFQKKNLIRAPLEISIRESAGNLYIHGNKYIAHLHRLQSKYNTEIKNAYRIYQRSLPDSLPTTETIQFAAYYRPAEDIGGDIYDVFKVNHGMLNDFFEQYVVFVCDVTGHGLDSAMLSLFAKETIQSYFDHKHFEGQTLSPKEILQYFVQEYLKEGYPEDYFVCMLLAVFDLKNEEFIYSSAGFQNPPLLIQHTTANLGIEELNCGGMPISSALDEIIMNYPEHVRSISPGMTFLFTTDGMPEQSVAGELYDSRMKQAFLTHAKENPDLIAEHLSNDFLAFSKLEKITDDITLVIAQLPLKE</sequence>
<evidence type="ECO:0000256" key="1">
    <source>
        <dbReference type="ARBA" id="ARBA00022801"/>
    </source>
</evidence>
<dbReference type="SMART" id="SM00091">
    <property type="entry name" value="PAS"/>
    <property type="match status" value="1"/>
</dbReference>
<dbReference type="AlphaFoldDB" id="A0A1E5L8R1"/>
<keyword evidence="4" id="KW-1185">Reference proteome</keyword>
<dbReference type="PANTHER" id="PTHR43156:SF2">
    <property type="entry name" value="STAGE II SPORULATION PROTEIN E"/>
    <property type="match status" value="1"/>
</dbReference>
<reference evidence="3 4" key="1">
    <citation type="submission" date="2016-09" db="EMBL/GenBank/DDBJ databases">
        <title>Desulfuribacillus arsenicus sp. nov., an obligately anaerobic, dissimilatory arsenic- and antimonate-reducing bacterium isolated from anoxic sediments.</title>
        <authorList>
            <person name="Abin C.A."/>
            <person name="Hollibaugh J.T."/>
        </authorList>
    </citation>
    <scope>NUCLEOTIDE SEQUENCE [LARGE SCALE GENOMIC DNA]</scope>
    <source>
        <strain evidence="3 4">MLFW-2</strain>
    </source>
</reference>
<evidence type="ECO:0000313" key="4">
    <source>
        <dbReference type="Proteomes" id="UP000095255"/>
    </source>
</evidence>
<evidence type="ECO:0000259" key="2">
    <source>
        <dbReference type="PROSITE" id="PS50112"/>
    </source>
</evidence>
<dbReference type="Gene3D" id="3.60.40.10">
    <property type="entry name" value="PPM-type phosphatase domain"/>
    <property type="match status" value="1"/>
</dbReference>
<dbReference type="InterPro" id="IPR013767">
    <property type="entry name" value="PAS_fold"/>
</dbReference>
<accession>A0A1E5L8R1</accession>
<keyword evidence="1" id="KW-0378">Hydrolase</keyword>
<dbReference type="InterPro" id="IPR052016">
    <property type="entry name" value="Bact_Sigma-Reg"/>
</dbReference>
<protein>
    <recommendedName>
        <fullName evidence="2">PAS domain-containing protein</fullName>
    </recommendedName>
</protein>
<dbReference type="Proteomes" id="UP000095255">
    <property type="component" value="Unassembled WGS sequence"/>
</dbReference>
<dbReference type="OrthoDB" id="9763484at2"/>
<dbReference type="InterPro" id="IPR035965">
    <property type="entry name" value="PAS-like_dom_sf"/>
</dbReference>
<dbReference type="SUPFAM" id="SSF81606">
    <property type="entry name" value="PP2C-like"/>
    <property type="match status" value="1"/>
</dbReference>
<evidence type="ECO:0000313" key="3">
    <source>
        <dbReference type="EMBL" id="OEH86542.1"/>
    </source>
</evidence>
<dbReference type="CDD" id="cd00130">
    <property type="entry name" value="PAS"/>
    <property type="match status" value="1"/>
</dbReference>
<proteinExistence type="predicted"/>
<dbReference type="GO" id="GO:0016791">
    <property type="term" value="F:phosphatase activity"/>
    <property type="evidence" value="ECO:0007669"/>
    <property type="project" value="TreeGrafter"/>
</dbReference>
<dbReference type="InterPro" id="IPR001932">
    <property type="entry name" value="PPM-type_phosphatase-like_dom"/>
</dbReference>
<dbReference type="PANTHER" id="PTHR43156">
    <property type="entry name" value="STAGE II SPORULATION PROTEIN E-RELATED"/>
    <property type="match status" value="1"/>
</dbReference>
<dbReference type="InterPro" id="IPR000014">
    <property type="entry name" value="PAS"/>
</dbReference>
<organism evidence="3 4">
    <name type="scientific">Desulfuribacillus stibiiarsenatis</name>
    <dbReference type="NCBI Taxonomy" id="1390249"/>
    <lineage>
        <taxon>Bacteria</taxon>
        <taxon>Bacillati</taxon>
        <taxon>Bacillota</taxon>
        <taxon>Desulfuribacillia</taxon>
        <taxon>Desulfuribacillales</taxon>
        <taxon>Desulfuribacillaceae</taxon>
        <taxon>Desulfuribacillus</taxon>
    </lineage>
</organism>
<dbReference type="PROSITE" id="PS50112">
    <property type="entry name" value="PAS"/>
    <property type="match status" value="1"/>
</dbReference>
<dbReference type="InterPro" id="IPR036457">
    <property type="entry name" value="PPM-type-like_dom_sf"/>
</dbReference>
<dbReference type="SMART" id="SM00331">
    <property type="entry name" value="PP2C_SIG"/>
    <property type="match status" value="1"/>
</dbReference>
<dbReference type="STRING" id="1390249.BHU72_13110"/>
<gene>
    <name evidence="3" type="ORF">BHU72_13110</name>
</gene>
<dbReference type="SUPFAM" id="SSF55785">
    <property type="entry name" value="PYP-like sensor domain (PAS domain)"/>
    <property type="match status" value="1"/>
</dbReference>